<dbReference type="Pfam" id="PF02348">
    <property type="entry name" value="CTP_transf_3"/>
    <property type="match status" value="1"/>
</dbReference>
<dbReference type="PANTHER" id="PTHR42866">
    <property type="entry name" value="3-DEOXY-MANNO-OCTULOSONATE CYTIDYLYLTRANSFERASE"/>
    <property type="match status" value="1"/>
</dbReference>
<dbReference type="PANTHER" id="PTHR42866:SF2">
    <property type="entry name" value="3-DEOXY-MANNO-OCTULOSONATE CYTIDYLYLTRANSFERASE, MITOCHONDRIAL"/>
    <property type="match status" value="1"/>
</dbReference>
<dbReference type="KEGG" id="llh:I41_14170"/>
<dbReference type="HAMAP" id="MF_00057">
    <property type="entry name" value="KdsB"/>
    <property type="match status" value="1"/>
</dbReference>
<dbReference type="GO" id="GO:0005829">
    <property type="term" value="C:cytosol"/>
    <property type="evidence" value="ECO:0007669"/>
    <property type="project" value="TreeGrafter"/>
</dbReference>
<dbReference type="NCBIfam" id="NF003952">
    <property type="entry name" value="PRK05450.1-5"/>
    <property type="match status" value="1"/>
</dbReference>
<dbReference type="GO" id="GO:0009103">
    <property type="term" value="P:lipopolysaccharide biosynthetic process"/>
    <property type="evidence" value="ECO:0007669"/>
    <property type="project" value="UniProtKB-UniRule"/>
</dbReference>
<comment type="similarity">
    <text evidence="5">Belongs to the KdsB family.</text>
</comment>
<comment type="function">
    <text evidence="5">Activates KDO (a required 8-carbon sugar) for incorporation into bacterial lipopolysaccharide in Gram-negative bacteria.</text>
</comment>
<evidence type="ECO:0000256" key="4">
    <source>
        <dbReference type="ARBA" id="ARBA00022985"/>
    </source>
</evidence>
<keyword evidence="4 5" id="KW-0448">Lipopolysaccharide biosynthesis</keyword>
<reference evidence="6 7" key="1">
    <citation type="submission" date="2019-02" db="EMBL/GenBank/DDBJ databases">
        <title>Deep-cultivation of Planctomycetes and their phenomic and genomic characterization uncovers novel biology.</title>
        <authorList>
            <person name="Wiegand S."/>
            <person name="Jogler M."/>
            <person name="Boedeker C."/>
            <person name="Pinto D."/>
            <person name="Vollmers J."/>
            <person name="Rivas-Marin E."/>
            <person name="Kohn T."/>
            <person name="Peeters S.H."/>
            <person name="Heuer A."/>
            <person name="Rast P."/>
            <person name="Oberbeckmann S."/>
            <person name="Bunk B."/>
            <person name="Jeske O."/>
            <person name="Meyerdierks A."/>
            <person name="Storesund J.E."/>
            <person name="Kallscheuer N."/>
            <person name="Luecker S."/>
            <person name="Lage O.M."/>
            <person name="Pohl T."/>
            <person name="Merkel B.J."/>
            <person name="Hornburger P."/>
            <person name="Mueller R.-W."/>
            <person name="Bruemmer F."/>
            <person name="Labrenz M."/>
            <person name="Spormann A.M."/>
            <person name="Op den Camp H."/>
            <person name="Overmann J."/>
            <person name="Amann R."/>
            <person name="Jetten M.S.M."/>
            <person name="Mascher T."/>
            <person name="Medema M.H."/>
            <person name="Devos D.P."/>
            <person name="Kaster A.-K."/>
            <person name="Ovreas L."/>
            <person name="Rohde M."/>
            <person name="Galperin M.Y."/>
            <person name="Jogler C."/>
        </authorList>
    </citation>
    <scope>NUCLEOTIDE SEQUENCE [LARGE SCALE GENOMIC DNA]</scope>
    <source>
        <strain evidence="6 7">I41</strain>
    </source>
</reference>
<dbReference type="EC" id="2.7.7.38" evidence="5"/>
<evidence type="ECO:0000256" key="5">
    <source>
        <dbReference type="HAMAP-Rule" id="MF_00057"/>
    </source>
</evidence>
<dbReference type="GO" id="GO:0033468">
    <property type="term" value="P:CMP-keto-3-deoxy-D-manno-octulosonic acid biosynthetic process"/>
    <property type="evidence" value="ECO:0007669"/>
    <property type="project" value="UniProtKB-UniRule"/>
</dbReference>
<dbReference type="SUPFAM" id="SSF53448">
    <property type="entry name" value="Nucleotide-diphospho-sugar transferases"/>
    <property type="match status" value="1"/>
</dbReference>
<dbReference type="CDD" id="cd02517">
    <property type="entry name" value="CMP-KDO-Synthetase"/>
    <property type="match status" value="1"/>
</dbReference>
<protein>
    <recommendedName>
        <fullName evidence="5">3-deoxy-manno-octulosonate cytidylyltransferase</fullName>
        <ecNumber evidence="5">2.7.7.38</ecNumber>
    </recommendedName>
    <alternativeName>
        <fullName evidence="5">CMP-2-keto-3-deoxyoctulosonic acid synthase</fullName>
        <shortName evidence="5">CKS</shortName>
        <shortName evidence="5">CMP-KDO synthase</shortName>
    </alternativeName>
</protein>
<dbReference type="FunFam" id="3.90.550.10:FF:000011">
    <property type="entry name" value="3-deoxy-manno-octulosonate cytidylyltransferase"/>
    <property type="match status" value="1"/>
</dbReference>
<evidence type="ECO:0000313" key="6">
    <source>
        <dbReference type="EMBL" id="QDT72246.1"/>
    </source>
</evidence>
<dbReference type="Proteomes" id="UP000317909">
    <property type="component" value="Chromosome"/>
</dbReference>
<keyword evidence="5" id="KW-0963">Cytoplasm</keyword>
<comment type="pathway">
    <text evidence="5">Nucleotide-sugar biosynthesis; CMP-3-deoxy-D-manno-octulosonate biosynthesis; CMP-3-deoxy-D-manno-octulosonate from 3-deoxy-D-manno-octulosonate and CTP: step 1/1.</text>
</comment>
<dbReference type="GO" id="GO:0016020">
    <property type="term" value="C:membrane"/>
    <property type="evidence" value="ECO:0007669"/>
    <property type="project" value="UniProtKB-SubCell"/>
</dbReference>
<evidence type="ECO:0000256" key="1">
    <source>
        <dbReference type="ARBA" id="ARBA00004370"/>
    </source>
</evidence>
<dbReference type="RefSeq" id="WP_168206743.1">
    <property type="nucleotide sequence ID" value="NZ_CP036339.1"/>
</dbReference>
<comment type="subcellular location">
    <subcellularLocation>
        <location evidence="5">Cytoplasm</location>
    </subcellularLocation>
    <subcellularLocation>
        <location evidence="1">Membrane</location>
    </subcellularLocation>
</comment>
<proteinExistence type="inferred from homology"/>
<dbReference type="EMBL" id="CP036339">
    <property type="protein sequence ID" value="QDT72246.1"/>
    <property type="molecule type" value="Genomic_DNA"/>
</dbReference>
<sequence length="255" mass="28350">MSPLRSHFRRILVIPARRRSTRLPDKMLLRAAGKTVLQHTYEAALKVKRAELILIATDDEEIAAECRRFGAQAVMTSPDCPSGTDRVAEAVAGFPAAEVIVNLQGDEPEADAAAIDRLFELLEATPTAAMATLATPIRDRHKLEDPSCVKVTFDAVGRALYFSRSPIPHAREWDDSLLATEPATFHQHIGIYGYRRSLLMQMPKWPVGRLEQIEKLEQLRVLENGEAILVAVTQRATRGIDTPEDFADFVARRAA</sequence>
<dbReference type="NCBIfam" id="NF003950">
    <property type="entry name" value="PRK05450.1-3"/>
    <property type="match status" value="1"/>
</dbReference>
<dbReference type="InterPro" id="IPR003329">
    <property type="entry name" value="Cytidylyl_trans"/>
</dbReference>
<dbReference type="InterPro" id="IPR029044">
    <property type="entry name" value="Nucleotide-diphossugar_trans"/>
</dbReference>
<gene>
    <name evidence="6" type="primary">kpsU</name>
    <name evidence="5" type="synonym">kdsB</name>
    <name evidence="6" type="ORF">I41_14170</name>
</gene>
<evidence type="ECO:0000256" key="3">
    <source>
        <dbReference type="ARBA" id="ARBA00022695"/>
    </source>
</evidence>
<dbReference type="NCBIfam" id="TIGR00466">
    <property type="entry name" value="kdsB"/>
    <property type="match status" value="1"/>
</dbReference>
<evidence type="ECO:0000256" key="2">
    <source>
        <dbReference type="ARBA" id="ARBA00022679"/>
    </source>
</evidence>
<dbReference type="AlphaFoldDB" id="A0A517TV34"/>
<keyword evidence="3 5" id="KW-0548">Nucleotidyltransferase</keyword>
<name>A0A517TV34_9BACT</name>
<comment type="catalytic activity">
    <reaction evidence="5">
        <text>3-deoxy-alpha-D-manno-oct-2-ulosonate + CTP = CMP-3-deoxy-beta-D-manno-octulosonate + diphosphate</text>
        <dbReference type="Rhea" id="RHEA:23448"/>
        <dbReference type="ChEBI" id="CHEBI:33019"/>
        <dbReference type="ChEBI" id="CHEBI:37563"/>
        <dbReference type="ChEBI" id="CHEBI:85986"/>
        <dbReference type="ChEBI" id="CHEBI:85987"/>
        <dbReference type="EC" id="2.7.7.38"/>
    </reaction>
</comment>
<dbReference type="GO" id="GO:0008690">
    <property type="term" value="F:3-deoxy-manno-octulosonate cytidylyltransferase activity"/>
    <property type="evidence" value="ECO:0007669"/>
    <property type="project" value="UniProtKB-UniRule"/>
</dbReference>
<accession>A0A517TV34</accession>
<keyword evidence="2 5" id="KW-0808">Transferase</keyword>
<dbReference type="UniPathway" id="UPA00358">
    <property type="reaction ID" value="UER00476"/>
</dbReference>
<organism evidence="6 7">
    <name type="scientific">Lacipirellula limnantheis</name>
    <dbReference type="NCBI Taxonomy" id="2528024"/>
    <lineage>
        <taxon>Bacteria</taxon>
        <taxon>Pseudomonadati</taxon>
        <taxon>Planctomycetota</taxon>
        <taxon>Planctomycetia</taxon>
        <taxon>Pirellulales</taxon>
        <taxon>Lacipirellulaceae</taxon>
        <taxon>Lacipirellula</taxon>
    </lineage>
</organism>
<dbReference type="Gene3D" id="3.90.550.10">
    <property type="entry name" value="Spore Coat Polysaccharide Biosynthesis Protein SpsA, Chain A"/>
    <property type="match status" value="1"/>
</dbReference>
<evidence type="ECO:0000313" key="7">
    <source>
        <dbReference type="Proteomes" id="UP000317909"/>
    </source>
</evidence>
<keyword evidence="7" id="KW-1185">Reference proteome</keyword>
<dbReference type="InterPro" id="IPR004528">
    <property type="entry name" value="KdsB"/>
</dbReference>